<reference evidence="4 5" key="1">
    <citation type="submission" date="2023-07" db="EMBL/GenBank/DDBJ databases">
        <title>Sequencing the genomes of 1000 actinobacteria strains.</title>
        <authorList>
            <person name="Klenk H.-P."/>
        </authorList>
    </citation>
    <scope>NUCLEOTIDE SEQUENCE [LARGE SCALE GENOMIC DNA]</scope>
    <source>
        <strain evidence="4 5">DSM 44710</strain>
    </source>
</reference>
<keyword evidence="2" id="KW-0012">Acyltransferase</keyword>
<evidence type="ECO:0000256" key="1">
    <source>
        <dbReference type="ARBA" id="ARBA00022679"/>
    </source>
</evidence>
<dbReference type="RefSeq" id="WP_306828583.1">
    <property type="nucleotide sequence ID" value="NZ_JAUSRA010000001.1"/>
</dbReference>
<dbReference type="Proteomes" id="UP001240984">
    <property type="component" value="Unassembled WGS sequence"/>
</dbReference>
<name>A0ABT9MQ45_9ACTN</name>
<dbReference type="InterPro" id="IPR016181">
    <property type="entry name" value="Acyl_CoA_acyltransferase"/>
</dbReference>
<protein>
    <submittedName>
        <fullName evidence="4">GNAT superfamily N-acetyltransferase</fullName>
    </submittedName>
</protein>
<evidence type="ECO:0000259" key="3">
    <source>
        <dbReference type="PROSITE" id="PS51186"/>
    </source>
</evidence>
<dbReference type="EMBL" id="JAUSRA010000001">
    <property type="protein sequence ID" value="MDP9793528.1"/>
    <property type="molecule type" value="Genomic_DNA"/>
</dbReference>
<dbReference type="SUPFAM" id="SSF55729">
    <property type="entry name" value="Acyl-CoA N-acyltransferases (Nat)"/>
    <property type="match status" value="1"/>
</dbReference>
<dbReference type="Pfam" id="PF00583">
    <property type="entry name" value="Acetyltransf_1"/>
    <property type="match status" value="1"/>
</dbReference>
<dbReference type="CDD" id="cd04301">
    <property type="entry name" value="NAT_SF"/>
    <property type="match status" value="1"/>
</dbReference>
<keyword evidence="5" id="KW-1185">Reference proteome</keyword>
<accession>A0ABT9MQ45</accession>
<comment type="caution">
    <text evidence="4">The sequence shown here is derived from an EMBL/GenBank/DDBJ whole genome shotgun (WGS) entry which is preliminary data.</text>
</comment>
<organism evidence="4 5">
    <name type="scientific">Catenuloplanes nepalensis</name>
    <dbReference type="NCBI Taxonomy" id="587533"/>
    <lineage>
        <taxon>Bacteria</taxon>
        <taxon>Bacillati</taxon>
        <taxon>Actinomycetota</taxon>
        <taxon>Actinomycetes</taxon>
        <taxon>Micromonosporales</taxon>
        <taxon>Micromonosporaceae</taxon>
        <taxon>Catenuloplanes</taxon>
    </lineage>
</organism>
<feature type="domain" description="N-acetyltransferase" evidence="3">
    <location>
        <begin position="3"/>
        <end position="152"/>
    </location>
</feature>
<dbReference type="Gene3D" id="3.40.630.30">
    <property type="match status" value="1"/>
</dbReference>
<dbReference type="InterPro" id="IPR050832">
    <property type="entry name" value="Bact_Acetyltransf"/>
</dbReference>
<evidence type="ECO:0000313" key="4">
    <source>
        <dbReference type="EMBL" id="MDP9793528.1"/>
    </source>
</evidence>
<dbReference type="PROSITE" id="PS51186">
    <property type="entry name" value="GNAT"/>
    <property type="match status" value="1"/>
</dbReference>
<dbReference type="PANTHER" id="PTHR43877:SF2">
    <property type="entry name" value="AMINOALKYLPHOSPHONATE N-ACETYLTRANSFERASE-RELATED"/>
    <property type="match status" value="1"/>
</dbReference>
<sequence length="172" mass="18365">MVIELRAAVADDVEGIARLWHRGWHDGHAGSVPDALVAVRTPESFPPRVTGRLPRTTVAADGAALAGFIVVAGDEVEQVYVAAAYRGTGVAATLLSEAERQVATAGHGTAWLAVAPGNARARRFYERQGWSDDGEFDFRAEVGESVLLVPVRRYVRPAPAHRPDQGGSRMVG</sequence>
<dbReference type="PANTHER" id="PTHR43877">
    <property type="entry name" value="AMINOALKYLPHOSPHONATE N-ACETYLTRANSFERASE-RELATED-RELATED"/>
    <property type="match status" value="1"/>
</dbReference>
<proteinExistence type="predicted"/>
<gene>
    <name evidence="4" type="ORF">J2S43_002040</name>
</gene>
<dbReference type="InterPro" id="IPR000182">
    <property type="entry name" value="GNAT_dom"/>
</dbReference>
<evidence type="ECO:0000313" key="5">
    <source>
        <dbReference type="Proteomes" id="UP001240984"/>
    </source>
</evidence>
<evidence type="ECO:0000256" key="2">
    <source>
        <dbReference type="ARBA" id="ARBA00023315"/>
    </source>
</evidence>
<keyword evidence="1" id="KW-0808">Transferase</keyword>